<evidence type="ECO:0000313" key="5">
    <source>
        <dbReference type="Proteomes" id="UP000815846"/>
    </source>
</evidence>
<feature type="transmembrane region" description="Helical" evidence="2">
    <location>
        <begin position="83"/>
        <end position="101"/>
    </location>
</feature>
<dbReference type="PROSITE" id="PS51857">
    <property type="entry name" value="CSD_2"/>
    <property type="match status" value="1"/>
</dbReference>
<keyword evidence="2" id="KW-0812">Transmembrane</keyword>
<name>A0ABY3MZG0_9GAMM</name>
<dbReference type="PANTHER" id="PTHR12962">
    <property type="entry name" value="CALCIUM-REGULATED HEAT STABLE PROTEIN CRHSP-24-RELATED"/>
    <property type="match status" value="1"/>
</dbReference>
<keyword evidence="5" id="KW-1185">Reference proteome</keyword>
<evidence type="ECO:0000259" key="3">
    <source>
        <dbReference type="PROSITE" id="PS51857"/>
    </source>
</evidence>
<evidence type="ECO:0000256" key="2">
    <source>
        <dbReference type="SAM" id="Phobius"/>
    </source>
</evidence>
<dbReference type="Pfam" id="PF06961">
    <property type="entry name" value="DUF1294"/>
    <property type="match status" value="1"/>
</dbReference>
<dbReference type="Gene3D" id="2.40.50.140">
    <property type="entry name" value="Nucleic acid-binding proteins"/>
    <property type="match status" value="1"/>
</dbReference>
<dbReference type="SMART" id="SM00357">
    <property type="entry name" value="CSP"/>
    <property type="match status" value="1"/>
</dbReference>
<accession>A0ABY3MZG0</accession>
<dbReference type="InterPro" id="IPR012340">
    <property type="entry name" value="NA-bd_OB-fold"/>
</dbReference>
<dbReference type="SUPFAM" id="SSF50249">
    <property type="entry name" value="Nucleic acid-binding proteins"/>
    <property type="match status" value="1"/>
</dbReference>
<dbReference type="Pfam" id="PF00313">
    <property type="entry name" value="CSD"/>
    <property type="match status" value="1"/>
</dbReference>
<reference evidence="4 5" key="1">
    <citation type="submission" date="2019-08" db="EMBL/GenBank/DDBJ databases">
        <title>Microbe sample from Colwellia echini.</title>
        <authorList>
            <person name="Christiansen L."/>
            <person name="Pathiraja D."/>
            <person name="Schultz-Johansen M."/>
            <person name="Choi I.-G."/>
            <person name="Stougaard P."/>
        </authorList>
    </citation>
    <scope>NUCLEOTIDE SEQUENCE [LARGE SCALE GENOMIC DNA]</scope>
    <source>
        <strain evidence="4 5">A3</strain>
    </source>
</reference>
<comment type="caution">
    <text evidence="4">The sequence shown here is derived from an EMBL/GenBank/DDBJ whole genome shotgun (WGS) entry which is preliminary data.</text>
</comment>
<keyword evidence="2" id="KW-1133">Transmembrane helix</keyword>
<feature type="transmembrane region" description="Helical" evidence="2">
    <location>
        <begin position="107"/>
        <end position="124"/>
    </location>
</feature>
<organism evidence="4 5">
    <name type="scientific">Colwellia echini</name>
    <dbReference type="NCBI Taxonomy" id="1982103"/>
    <lineage>
        <taxon>Bacteria</taxon>
        <taxon>Pseudomonadati</taxon>
        <taxon>Pseudomonadota</taxon>
        <taxon>Gammaproteobacteria</taxon>
        <taxon>Alteromonadales</taxon>
        <taxon>Colwelliaceae</taxon>
        <taxon>Colwellia</taxon>
    </lineage>
</organism>
<dbReference type="Proteomes" id="UP000815846">
    <property type="component" value="Unassembled WGS sequence"/>
</dbReference>
<dbReference type="InterPro" id="IPR052069">
    <property type="entry name" value="Ca-reg_mRNA-binding_domain"/>
</dbReference>
<proteinExistence type="predicted"/>
<dbReference type="RefSeq" id="WP_101344698.1">
    <property type="nucleotide sequence ID" value="NZ_PJAI02000003.1"/>
</dbReference>
<dbReference type="InterPro" id="IPR002059">
    <property type="entry name" value="CSP_DNA-bd"/>
</dbReference>
<protein>
    <submittedName>
        <fullName evidence="4">DUF1294 domain-containing protein</fullName>
    </submittedName>
</protein>
<feature type="transmembrane region" description="Helical" evidence="2">
    <location>
        <begin position="173"/>
        <end position="190"/>
    </location>
</feature>
<dbReference type="InterPro" id="IPR010718">
    <property type="entry name" value="DUF1294"/>
</dbReference>
<keyword evidence="1" id="KW-0597">Phosphoprotein</keyword>
<dbReference type="EMBL" id="PJAI02000003">
    <property type="protein sequence ID" value="TYK66616.1"/>
    <property type="molecule type" value="Genomic_DNA"/>
</dbReference>
<keyword evidence="2" id="KW-0472">Membrane</keyword>
<sequence>MRLKGKLVSWNADKAFGFIAPNGGGAQVFIHKSAFSNRKRAPQLNDVITFSVIKDNQNRYCANQATFSGEKLQKKQAKKVNRFSVILSTLFITLLIIAYLLDNLPQKLLLLYLAASIITFVIYASDKSKAQRGAWRTPESTLHLFALIGGWPGAAFAQQLLRHKSKKAEFRNIFWLTVIANIAALAWLMSTHGKEGLSLFS</sequence>
<feature type="domain" description="CSD" evidence="3">
    <location>
        <begin position="2"/>
        <end position="82"/>
    </location>
</feature>
<gene>
    <name evidence="4" type="ORF">CWS31_004585</name>
</gene>
<evidence type="ECO:0000313" key="4">
    <source>
        <dbReference type="EMBL" id="TYK66616.1"/>
    </source>
</evidence>
<dbReference type="InterPro" id="IPR011129">
    <property type="entry name" value="CSD"/>
</dbReference>
<dbReference type="PANTHER" id="PTHR12962:SF1">
    <property type="entry name" value="COLD SHOCK DOMAIN-CONTAINING PROTEIN CG9705"/>
    <property type="match status" value="1"/>
</dbReference>
<evidence type="ECO:0000256" key="1">
    <source>
        <dbReference type="ARBA" id="ARBA00022553"/>
    </source>
</evidence>